<reference evidence="12 13" key="1">
    <citation type="submission" date="2012-02" db="EMBL/GenBank/DDBJ databases">
        <title>The Genome Sequence of Bacteroides dorei CL02T12C06.</title>
        <authorList>
            <consortium name="The Broad Institute Genome Sequencing Platform"/>
            <person name="Earl A."/>
            <person name="Ward D."/>
            <person name="Feldgarden M."/>
            <person name="Gevers D."/>
            <person name="Zitomersky N.L."/>
            <person name="Coyne M.J."/>
            <person name="Comstock L.E."/>
            <person name="Young S.K."/>
            <person name="Zeng Q."/>
            <person name="Gargeya S."/>
            <person name="Fitzgerald M."/>
            <person name="Haas B."/>
            <person name="Abouelleil A."/>
            <person name="Alvarado L."/>
            <person name="Arachchi H.M."/>
            <person name="Berlin A."/>
            <person name="Chapman S.B."/>
            <person name="Gearin G."/>
            <person name="Goldberg J."/>
            <person name="Griggs A."/>
            <person name="Gujja S."/>
            <person name="Hansen M."/>
            <person name="Heiman D."/>
            <person name="Howarth C."/>
            <person name="Larimer J."/>
            <person name="Lui A."/>
            <person name="MacDonald P.J.P."/>
            <person name="McCowen C."/>
            <person name="Montmayeur A."/>
            <person name="Murphy C."/>
            <person name="Neiman D."/>
            <person name="Pearson M."/>
            <person name="Priest M."/>
            <person name="Roberts A."/>
            <person name="Saif S."/>
            <person name="Shea T."/>
            <person name="Sisk P."/>
            <person name="Stolte C."/>
            <person name="Sykes S."/>
            <person name="Wortman J."/>
            <person name="Nusbaum C."/>
            <person name="Birren B."/>
        </authorList>
    </citation>
    <scope>NUCLEOTIDE SEQUENCE [LARGE SCALE GENOMIC DNA]</scope>
    <source>
        <strain evidence="12 13">CL02T12C06</strain>
    </source>
</reference>
<dbReference type="PANTHER" id="PTHR28259:SF1">
    <property type="entry name" value="FLUORIDE EXPORT PROTEIN 1-RELATED"/>
    <property type="match status" value="1"/>
</dbReference>
<feature type="transmembrane region" description="Helical" evidence="11">
    <location>
        <begin position="12"/>
        <end position="34"/>
    </location>
</feature>
<dbReference type="GO" id="GO:0062054">
    <property type="term" value="F:fluoride channel activity"/>
    <property type="evidence" value="ECO:0007669"/>
    <property type="project" value="UniProtKB-UniRule"/>
</dbReference>
<evidence type="ECO:0000256" key="5">
    <source>
        <dbReference type="ARBA" id="ARBA00022989"/>
    </source>
</evidence>
<dbReference type="EMBL" id="AGXJ01000076">
    <property type="protein sequence ID" value="EIY28642.1"/>
    <property type="molecule type" value="Genomic_DNA"/>
</dbReference>
<feature type="binding site" evidence="11">
    <location>
        <position position="84"/>
    </location>
    <ligand>
        <name>Na(+)</name>
        <dbReference type="ChEBI" id="CHEBI:29101"/>
        <note>structural</note>
    </ligand>
</feature>
<dbReference type="GO" id="GO:0005886">
    <property type="term" value="C:plasma membrane"/>
    <property type="evidence" value="ECO:0007669"/>
    <property type="project" value="UniProtKB-SubCell"/>
</dbReference>
<evidence type="ECO:0000256" key="10">
    <source>
        <dbReference type="ARBA" id="ARBA00035585"/>
    </source>
</evidence>
<comment type="catalytic activity">
    <reaction evidence="10">
        <text>fluoride(in) = fluoride(out)</text>
        <dbReference type="Rhea" id="RHEA:76159"/>
        <dbReference type="ChEBI" id="CHEBI:17051"/>
    </reaction>
    <physiologicalReaction direction="left-to-right" evidence="10">
        <dbReference type="Rhea" id="RHEA:76160"/>
    </physiologicalReaction>
</comment>
<sequence length="128" mass="14100">MHQNVAFMKSLLLIFLGGGTGSVLRYLLTISIYRQGATNFPWGTFAVNILGCILIGVFYTLTSRIHINNDIRLMLTIGLCGGFTTFSTFSNESLQLLKSGLYPSFFTYIISSVVLGILGVMLGIWMSE</sequence>
<comment type="similarity">
    <text evidence="9 11">Belongs to the fluoride channel Fluc/FEX (TC 1.A.43) family.</text>
</comment>
<dbReference type="Proteomes" id="UP000005974">
    <property type="component" value="Unassembled WGS sequence"/>
</dbReference>
<evidence type="ECO:0000256" key="11">
    <source>
        <dbReference type="HAMAP-Rule" id="MF_00454"/>
    </source>
</evidence>
<dbReference type="AlphaFoldDB" id="I8VTA8"/>
<keyword evidence="7 11" id="KW-0472">Membrane</keyword>
<evidence type="ECO:0000256" key="4">
    <source>
        <dbReference type="ARBA" id="ARBA00022692"/>
    </source>
</evidence>
<dbReference type="InterPro" id="IPR003691">
    <property type="entry name" value="FluC"/>
</dbReference>
<keyword evidence="11" id="KW-0915">Sodium</keyword>
<dbReference type="GO" id="GO:0140114">
    <property type="term" value="P:cellular detoxification of fluoride"/>
    <property type="evidence" value="ECO:0007669"/>
    <property type="project" value="UniProtKB-UniRule"/>
</dbReference>
<feature type="transmembrane region" description="Helical" evidence="11">
    <location>
        <begin position="73"/>
        <end position="90"/>
    </location>
</feature>
<name>I8VTA8_9BACT</name>
<evidence type="ECO:0000256" key="6">
    <source>
        <dbReference type="ARBA" id="ARBA00023065"/>
    </source>
</evidence>
<comment type="caution">
    <text evidence="12">The sequence shown here is derived from an EMBL/GenBank/DDBJ whole genome shotgun (WGS) entry which is preliminary data.</text>
</comment>
<evidence type="ECO:0000256" key="8">
    <source>
        <dbReference type="ARBA" id="ARBA00023303"/>
    </source>
</evidence>
<evidence type="ECO:0000313" key="13">
    <source>
        <dbReference type="Proteomes" id="UP000005974"/>
    </source>
</evidence>
<keyword evidence="3" id="KW-0997">Cell inner membrane</keyword>
<keyword evidence="8 11" id="KW-0407">Ion channel</keyword>
<dbReference type="PATRIC" id="fig|997876.3.peg.4191"/>
<dbReference type="Pfam" id="PF02537">
    <property type="entry name" value="CRCB"/>
    <property type="match status" value="1"/>
</dbReference>
<evidence type="ECO:0000256" key="7">
    <source>
        <dbReference type="ARBA" id="ARBA00023136"/>
    </source>
</evidence>
<keyword evidence="5 11" id="KW-1133">Transmembrane helix</keyword>
<dbReference type="HOGENOM" id="CLU_114342_2_3_10"/>
<keyword evidence="11" id="KW-0479">Metal-binding</keyword>
<feature type="transmembrane region" description="Helical" evidence="11">
    <location>
        <begin position="105"/>
        <end position="125"/>
    </location>
</feature>
<dbReference type="GO" id="GO:0046872">
    <property type="term" value="F:metal ion binding"/>
    <property type="evidence" value="ECO:0007669"/>
    <property type="project" value="UniProtKB-KW"/>
</dbReference>
<keyword evidence="2 11" id="KW-1003">Cell membrane</keyword>
<keyword evidence="11" id="KW-0813">Transport</keyword>
<comment type="subcellular location">
    <subcellularLocation>
        <location evidence="1 11">Cell membrane</location>
        <topology evidence="1 11">Multi-pass membrane protein</topology>
    </subcellularLocation>
</comment>
<evidence type="ECO:0000256" key="9">
    <source>
        <dbReference type="ARBA" id="ARBA00035120"/>
    </source>
</evidence>
<evidence type="ECO:0000256" key="2">
    <source>
        <dbReference type="ARBA" id="ARBA00022475"/>
    </source>
</evidence>
<keyword evidence="4 11" id="KW-0812">Transmembrane</keyword>
<comment type="function">
    <text evidence="11">Fluoride-specific ion channel. Important for reducing fluoride concentration in the cell, thus reducing its toxicity.</text>
</comment>
<organism evidence="12 13">
    <name type="scientific">Phocaeicola dorei CL02T12C06</name>
    <dbReference type="NCBI Taxonomy" id="997876"/>
    <lineage>
        <taxon>Bacteria</taxon>
        <taxon>Pseudomonadati</taxon>
        <taxon>Bacteroidota</taxon>
        <taxon>Bacteroidia</taxon>
        <taxon>Bacteroidales</taxon>
        <taxon>Bacteroidaceae</taxon>
        <taxon>Phocaeicola</taxon>
    </lineage>
</organism>
<dbReference type="PANTHER" id="PTHR28259">
    <property type="entry name" value="FLUORIDE EXPORT PROTEIN 1-RELATED"/>
    <property type="match status" value="1"/>
</dbReference>
<evidence type="ECO:0000256" key="1">
    <source>
        <dbReference type="ARBA" id="ARBA00004651"/>
    </source>
</evidence>
<gene>
    <name evidence="11" type="primary">fluC</name>
    <name evidence="11" type="synonym">crcB</name>
    <name evidence="12" type="ORF">HMPREF1064_04011</name>
</gene>
<protein>
    <recommendedName>
        <fullName evidence="11">Fluoride-specific ion channel FluC</fullName>
    </recommendedName>
</protein>
<evidence type="ECO:0000313" key="12">
    <source>
        <dbReference type="EMBL" id="EIY28642.1"/>
    </source>
</evidence>
<evidence type="ECO:0000256" key="3">
    <source>
        <dbReference type="ARBA" id="ARBA00022519"/>
    </source>
</evidence>
<comment type="activity regulation">
    <text evidence="11">Na(+) is not transported, but it plays an essential structural role and its presence is essential for fluoride channel function.</text>
</comment>
<keyword evidence="6 11" id="KW-0406">Ion transport</keyword>
<dbReference type="NCBIfam" id="TIGR00494">
    <property type="entry name" value="crcB"/>
    <property type="match status" value="1"/>
</dbReference>
<dbReference type="HAMAP" id="MF_00454">
    <property type="entry name" value="FluC"/>
    <property type="match status" value="1"/>
</dbReference>
<proteinExistence type="inferred from homology"/>
<feature type="binding site" evidence="11">
    <location>
        <position position="81"/>
    </location>
    <ligand>
        <name>Na(+)</name>
        <dbReference type="ChEBI" id="CHEBI:29101"/>
        <note>structural</note>
    </ligand>
</feature>
<feature type="transmembrane region" description="Helical" evidence="11">
    <location>
        <begin position="40"/>
        <end position="61"/>
    </location>
</feature>
<accession>I8VTA8</accession>
<keyword evidence="13" id="KW-1185">Reference proteome</keyword>